<dbReference type="SUPFAM" id="SSF46785">
    <property type="entry name" value="Winged helix' DNA-binding domain"/>
    <property type="match status" value="1"/>
</dbReference>
<gene>
    <name evidence="3" type="ORF">METZ01_LOCUS334544</name>
</gene>
<feature type="domain" description="HTH marR-type" evidence="2">
    <location>
        <begin position="32"/>
        <end position="133"/>
    </location>
</feature>
<dbReference type="GO" id="GO:0003700">
    <property type="term" value="F:DNA-binding transcription factor activity"/>
    <property type="evidence" value="ECO:0007669"/>
    <property type="project" value="InterPro"/>
</dbReference>
<reference evidence="3" key="1">
    <citation type="submission" date="2018-05" db="EMBL/GenBank/DDBJ databases">
        <authorList>
            <person name="Lanie J.A."/>
            <person name="Ng W.-L."/>
            <person name="Kazmierczak K.M."/>
            <person name="Andrzejewski T.M."/>
            <person name="Davidsen T.M."/>
            <person name="Wayne K.J."/>
            <person name="Tettelin H."/>
            <person name="Glass J.I."/>
            <person name="Rusch D."/>
            <person name="Podicherti R."/>
            <person name="Tsui H.-C.T."/>
            <person name="Winkler M.E."/>
        </authorList>
    </citation>
    <scope>NUCLEOTIDE SEQUENCE</scope>
</reference>
<protein>
    <recommendedName>
        <fullName evidence="2">HTH marR-type domain-containing protein</fullName>
    </recommendedName>
</protein>
<organism evidence="3">
    <name type="scientific">marine metagenome</name>
    <dbReference type="NCBI Taxonomy" id="408172"/>
    <lineage>
        <taxon>unclassified sequences</taxon>
        <taxon>metagenomes</taxon>
        <taxon>ecological metagenomes</taxon>
    </lineage>
</organism>
<dbReference type="Gene3D" id="1.10.10.10">
    <property type="entry name" value="Winged helix-like DNA-binding domain superfamily/Winged helix DNA-binding domain"/>
    <property type="match status" value="1"/>
</dbReference>
<dbReference type="Pfam" id="PF01047">
    <property type="entry name" value="MarR"/>
    <property type="match status" value="1"/>
</dbReference>
<dbReference type="PANTHER" id="PTHR33164">
    <property type="entry name" value="TRANSCRIPTIONAL REGULATOR, MARR FAMILY"/>
    <property type="match status" value="1"/>
</dbReference>
<dbReference type="PROSITE" id="PS50995">
    <property type="entry name" value="HTH_MARR_2"/>
    <property type="match status" value="1"/>
</dbReference>
<keyword evidence="1" id="KW-0472">Membrane</keyword>
<dbReference type="InterPro" id="IPR036388">
    <property type="entry name" value="WH-like_DNA-bd_sf"/>
</dbReference>
<proteinExistence type="predicted"/>
<name>A0A382Q9P1_9ZZZZ</name>
<dbReference type="InterPro" id="IPR036390">
    <property type="entry name" value="WH_DNA-bd_sf"/>
</dbReference>
<dbReference type="AlphaFoldDB" id="A0A382Q9P1"/>
<dbReference type="PANTHER" id="PTHR33164:SF89">
    <property type="entry name" value="MARR FAMILY REGULATORY PROTEIN"/>
    <property type="match status" value="1"/>
</dbReference>
<dbReference type="InterPro" id="IPR039422">
    <property type="entry name" value="MarR/SlyA-like"/>
</dbReference>
<dbReference type="EMBL" id="UINC01112614">
    <property type="protein sequence ID" value="SVC81690.1"/>
    <property type="molecule type" value="Genomic_DNA"/>
</dbReference>
<evidence type="ECO:0000256" key="1">
    <source>
        <dbReference type="SAM" id="Phobius"/>
    </source>
</evidence>
<evidence type="ECO:0000259" key="2">
    <source>
        <dbReference type="PROSITE" id="PS50995"/>
    </source>
</evidence>
<dbReference type="SMART" id="SM00347">
    <property type="entry name" value="HTH_MARR"/>
    <property type="match status" value="1"/>
</dbReference>
<evidence type="ECO:0000313" key="3">
    <source>
        <dbReference type="EMBL" id="SVC81690.1"/>
    </source>
</evidence>
<feature type="non-terminal residue" evidence="3">
    <location>
        <position position="133"/>
    </location>
</feature>
<feature type="transmembrane region" description="Helical" evidence="1">
    <location>
        <begin position="58"/>
        <end position="75"/>
    </location>
</feature>
<sequence length="133" mass="14869">MDKSANKSHPKATSAEEKAKQHLISVGLYGRSVSIISNAFRLTSIIRSYAEKNVFKEFNLSFSGFVVMWVLWVWGDLETAKLAKNAGIAKSTLTGILITLEKHGYCQRLAHPNDARRVVVHINKPGEELMEKV</sequence>
<dbReference type="GO" id="GO:0006950">
    <property type="term" value="P:response to stress"/>
    <property type="evidence" value="ECO:0007669"/>
    <property type="project" value="TreeGrafter"/>
</dbReference>
<accession>A0A382Q9P1</accession>
<keyword evidence="1" id="KW-0812">Transmembrane</keyword>
<keyword evidence="1" id="KW-1133">Transmembrane helix</keyword>
<dbReference type="InterPro" id="IPR000835">
    <property type="entry name" value="HTH_MarR-typ"/>
</dbReference>